<name>A0ABR2PT27_9ROSI</name>
<gene>
    <name evidence="1" type="ORF">V6N11_062429</name>
</gene>
<accession>A0ABR2PT27</accession>
<organism evidence="1 2">
    <name type="scientific">Hibiscus sabdariffa</name>
    <name type="common">roselle</name>
    <dbReference type="NCBI Taxonomy" id="183260"/>
    <lineage>
        <taxon>Eukaryota</taxon>
        <taxon>Viridiplantae</taxon>
        <taxon>Streptophyta</taxon>
        <taxon>Embryophyta</taxon>
        <taxon>Tracheophyta</taxon>
        <taxon>Spermatophyta</taxon>
        <taxon>Magnoliopsida</taxon>
        <taxon>eudicotyledons</taxon>
        <taxon>Gunneridae</taxon>
        <taxon>Pentapetalae</taxon>
        <taxon>rosids</taxon>
        <taxon>malvids</taxon>
        <taxon>Malvales</taxon>
        <taxon>Malvaceae</taxon>
        <taxon>Malvoideae</taxon>
        <taxon>Hibiscus</taxon>
    </lineage>
</organism>
<comment type="caution">
    <text evidence="1">The sequence shown here is derived from an EMBL/GenBank/DDBJ whole genome shotgun (WGS) entry which is preliminary data.</text>
</comment>
<keyword evidence="2" id="KW-1185">Reference proteome</keyword>
<sequence>MERLRYVFQPYLTRTRSGNESGTRDDLQVSYLCFIGMMATACSLVNVLESQIRNDVRCIGESELVGCRLEGRVDVFVPSRFKARSHYWRKAPSKNLISGQNDSCNPVSQGTQDKQLVEGIIDTGVFEKLKTSIIGTTKVVMEPEKLIELLENKGLREFEVRKLAGNQFLIDFDREELFDQCLNWEWVWLPEIFSDIIRWFKGYSPGNRLTWVAIYGVPLFAWNNYTFNNILNRWGVIFFGR</sequence>
<dbReference type="EMBL" id="JBBPBN010000052">
    <property type="protein sequence ID" value="KAK8991414.1"/>
    <property type="molecule type" value="Genomic_DNA"/>
</dbReference>
<evidence type="ECO:0008006" key="3">
    <source>
        <dbReference type="Google" id="ProtNLM"/>
    </source>
</evidence>
<evidence type="ECO:0000313" key="1">
    <source>
        <dbReference type="EMBL" id="KAK8991414.1"/>
    </source>
</evidence>
<dbReference type="Proteomes" id="UP001396334">
    <property type="component" value="Unassembled WGS sequence"/>
</dbReference>
<reference evidence="1 2" key="1">
    <citation type="journal article" date="2024" name="G3 (Bethesda)">
        <title>Genome assembly of Hibiscus sabdariffa L. provides insights into metabolisms of medicinal natural products.</title>
        <authorList>
            <person name="Kim T."/>
        </authorList>
    </citation>
    <scope>NUCLEOTIDE SEQUENCE [LARGE SCALE GENOMIC DNA]</scope>
    <source>
        <strain evidence="1">TK-2024</strain>
        <tissue evidence="1">Old leaves</tissue>
    </source>
</reference>
<evidence type="ECO:0000313" key="2">
    <source>
        <dbReference type="Proteomes" id="UP001396334"/>
    </source>
</evidence>
<protein>
    <recommendedName>
        <fullName evidence="3">DUF4283 domain-containing protein</fullName>
    </recommendedName>
</protein>
<proteinExistence type="predicted"/>